<dbReference type="AlphaFoldDB" id="A0A381NJN3"/>
<dbReference type="Gene3D" id="3.30.700.10">
    <property type="entry name" value="Glycoprotein, Type 4 Pilin"/>
    <property type="match status" value="1"/>
</dbReference>
<name>A0A381NJN3_9ZZZZ</name>
<evidence type="ECO:0008006" key="2">
    <source>
        <dbReference type="Google" id="ProtNLM"/>
    </source>
</evidence>
<accession>A0A381NJN3</accession>
<gene>
    <name evidence="1" type="ORF">METZ01_LOCUS6922</name>
</gene>
<proteinExistence type="predicted"/>
<protein>
    <recommendedName>
        <fullName evidence="2">Type II secretion system protein GspG C-terminal domain-containing protein</fullName>
    </recommendedName>
</protein>
<dbReference type="SUPFAM" id="SSF54523">
    <property type="entry name" value="Pili subunits"/>
    <property type="match status" value="1"/>
</dbReference>
<reference evidence="1" key="1">
    <citation type="submission" date="2018-05" db="EMBL/GenBank/DDBJ databases">
        <authorList>
            <person name="Lanie J.A."/>
            <person name="Ng W.-L."/>
            <person name="Kazmierczak K.M."/>
            <person name="Andrzejewski T.M."/>
            <person name="Davidsen T.M."/>
            <person name="Wayne K.J."/>
            <person name="Tettelin H."/>
            <person name="Glass J.I."/>
            <person name="Rusch D."/>
            <person name="Podicherti R."/>
            <person name="Tsui H.-C.T."/>
            <person name="Winkler M.E."/>
        </authorList>
    </citation>
    <scope>NUCLEOTIDE SEQUENCE</scope>
</reference>
<organism evidence="1">
    <name type="scientific">marine metagenome</name>
    <dbReference type="NCBI Taxonomy" id="408172"/>
    <lineage>
        <taxon>unclassified sequences</taxon>
        <taxon>metagenomes</taxon>
        <taxon>ecological metagenomes</taxon>
    </lineage>
</organism>
<sequence length="124" mass="14164">VAKVSLLLIVGIFAVYYFPDSRLMLLDATEPLVLPVIKSGALEEMERIGRNVIDYESLTGDVPDRRDWVSWLDFRYTLDEQRRDPWGSVYELGVATDSVMIISYGPDRVRGTEDDFNFVTGRGR</sequence>
<feature type="non-terminal residue" evidence="1">
    <location>
        <position position="1"/>
    </location>
</feature>
<dbReference type="InterPro" id="IPR045584">
    <property type="entry name" value="Pilin-like"/>
</dbReference>
<evidence type="ECO:0000313" key="1">
    <source>
        <dbReference type="EMBL" id="SUZ54068.1"/>
    </source>
</evidence>
<dbReference type="EMBL" id="UINC01000366">
    <property type="protein sequence ID" value="SUZ54068.1"/>
    <property type="molecule type" value="Genomic_DNA"/>
</dbReference>